<reference evidence="10 11" key="1">
    <citation type="submission" date="2019-03" db="EMBL/GenBank/DDBJ databases">
        <title>Novel species of Flavobacterium.</title>
        <authorList>
            <person name="Liu Q."/>
            <person name="Xin Y.-H."/>
        </authorList>
    </citation>
    <scope>NUCLEOTIDE SEQUENCE [LARGE SCALE GENOMIC DNA]</scope>
    <source>
        <strain evidence="10 11">LB3P52</strain>
    </source>
</reference>
<dbReference type="InterPro" id="IPR023996">
    <property type="entry name" value="TonB-dep_OMP_SusC/RagA"/>
</dbReference>
<keyword evidence="8" id="KW-0732">Signal</keyword>
<dbReference type="InterPro" id="IPR012910">
    <property type="entry name" value="Plug_dom"/>
</dbReference>
<dbReference type="Pfam" id="PF07715">
    <property type="entry name" value="Plug"/>
    <property type="match status" value="1"/>
</dbReference>
<dbReference type="NCBIfam" id="TIGR04056">
    <property type="entry name" value="OMP_RagA_SusC"/>
    <property type="match status" value="1"/>
</dbReference>
<dbReference type="InterPro" id="IPR036942">
    <property type="entry name" value="Beta-barrel_TonB_sf"/>
</dbReference>
<dbReference type="EMBL" id="SMLG01000013">
    <property type="protein sequence ID" value="TDE42145.1"/>
    <property type="molecule type" value="Genomic_DNA"/>
</dbReference>
<dbReference type="GO" id="GO:0009279">
    <property type="term" value="C:cell outer membrane"/>
    <property type="evidence" value="ECO:0007669"/>
    <property type="project" value="UniProtKB-SubCell"/>
</dbReference>
<keyword evidence="5 7" id="KW-0472">Membrane</keyword>
<feature type="domain" description="TonB-dependent receptor plug" evidence="9">
    <location>
        <begin position="146"/>
        <end position="254"/>
    </location>
</feature>
<keyword evidence="2 7" id="KW-0813">Transport</keyword>
<evidence type="ECO:0000256" key="6">
    <source>
        <dbReference type="ARBA" id="ARBA00023237"/>
    </source>
</evidence>
<evidence type="ECO:0000256" key="2">
    <source>
        <dbReference type="ARBA" id="ARBA00022448"/>
    </source>
</evidence>
<evidence type="ECO:0000256" key="1">
    <source>
        <dbReference type="ARBA" id="ARBA00004571"/>
    </source>
</evidence>
<evidence type="ECO:0000313" key="11">
    <source>
        <dbReference type="Proteomes" id="UP000294814"/>
    </source>
</evidence>
<dbReference type="SUPFAM" id="SSF49464">
    <property type="entry name" value="Carboxypeptidase regulatory domain-like"/>
    <property type="match status" value="1"/>
</dbReference>
<evidence type="ECO:0000259" key="9">
    <source>
        <dbReference type="Pfam" id="PF07715"/>
    </source>
</evidence>
<dbReference type="RefSeq" id="WP_131917194.1">
    <property type="nucleotide sequence ID" value="NZ_SMLG01000013.1"/>
</dbReference>
<accession>A0A4R5F3E3</accession>
<dbReference type="InterPro" id="IPR008969">
    <property type="entry name" value="CarboxyPept-like_regulatory"/>
</dbReference>
<dbReference type="Proteomes" id="UP000294814">
    <property type="component" value="Unassembled WGS sequence"/>
</dbReference>
<sequence>MKLLTKNKPRNLRFNALSRKVIQLTTISLLTMSLQVSAAEIPKMVTLSGTNLSLVQKVVKGKVVDEKGNPIPGANIVAKGTNVTAQTDMDGSFVISVPENATKLVVSYIGMEEQEVTIGKTPLTIILKEVGQKLDEVVVVGYGKQKKKDLTGAVSSIGKENLNLGGTVANVASAIQGRAAGVQVQQNNFAPGASPAIIIRGGNSINTTNEPLYVVDGFISDAGKTISPNDIEDIQILKDASAAAIYGSRGGNGVVLITTKKGKSGKMQIEADISDGIQTIIKAPSLLNGQQYADIQNAIATENNKPLIFPVSFPIANTNWFDLATRQGFVKNRSINFSGSDQTSKFFLSGNYINQEGVLRNTDFDRYSIRMGAEKKFSTKITVGSNFYGAISHLNNSDYSDNILSPLFSIQTAAPSIPVYNPDGTYFKYQGKDNAFASLMEPTNKLISRLMNGNMFIDYEIIKNLTFHFGAGAEFRSSTEDKYTPRTLSAGAALRGSGSEETTSNLRWISDQYLTYKLTQGEHGLTVLVGTSNQKDYSERLKASATGFSNDYLTSNSLGNGDIAGKPFNQKFETKLKSYFGRLNYSYGDKYLATFTIRRDGSNRFGPNYLYGTFPSAALAWKLSNESFIKNLDVFSNLKLRVSWGITGNDRIGELEYLATYQSYGTTLAPGIFVGGTEPKILANPNLKWEGTTQTDLGLDMSFLNGRINTTIDVYRKTTDDVLLNRPIELIYGSNTIRANAGKVQNEGLELAINTVNVRNDNFTWNSAFNIAFNKQKVLSLSDGVKIISTNTSNPSGVVSGREFTRLEPGLEMGLLYGFEYAGVVKTGEVYAPQPNSKPGDPKYTDINGDGKITPDDRKYMGNSTPKFIAGFSNDFVYGNFDLSIFFQGAFDYSLYNMSRMVSESTTGTDALNRWVANTNENTDVPRQGYYASTYGSYVNSRFVEDATYIRLKNVAIGYNIPESALRQLKFIENIRLYASGQNLATFTKYSGNDPEVNGHGSNLGGGIDFNSFPAFRTFVLGLKVTIH</sequence>
<dbReference type="NCBIfam" id="TIGR04057">
    <property type="entry name" value="SusC_RagA_signa"/>
    <property type="match status" value="1"/>
</dbReference>
<dbReference type="Gene3D" id="2.170.130.10">
    <property type="entry name" value="TonB-dependent receptor, plug domain"/>
    <property type="match status" value="1"/>
</dbReference>
<feature type="signal peptide" evidence="8">
    <location>
        <begin position="1"/>
        <end position="38"/>
    </location>
</feature>
<proteinExistence type="inferred from homology"/>
<dbReference type="OrthoDB" id="9768177at2"/>
<dbReference type="PROSITE" id="PS52016">
    <property type="entry name" value="TONB_DEPENDENT_REC_3"/>
    <property type="match status" value="1"/>
</dbReference>
<gene>
    <name evidence="10" type="ORF">E0I26_14700</name>
</gene>
<name>A0A4R5F3E3_9FLAO</name>
<dbReference type="InterPro" id="IPR039426">
    <property type="entry name" value="TonB-dep_rcpt-like"/>
</dbReference>
<evidence type="ECO:0000256" key="3">
    <source>
        <dbReference type="ARBA" id="ARBA00022452"/>
    </source>
</evidence>
<dbReference type="Pfam" id="PF13715">
    <property type="entry name" value="CarbopepD_reg_2"/>
    <property type="match status" value="1"/>
</dbReference>
<dbReference type="Gene3D" id="2.60.40.1120">
    <property type="entry name" value="Carboxypeptidase-like, regulatory domain"/>
    <property type="match status" value="1"/>
</dbReference>
<keyword evidence="3 7" id="KW-1134">Transmembrane beta strand</keyword>
<protein>
    <submittedName>
        <fullName evidence="10">TonB-dependent receptor</fullName>
    </submittedName>
</protein>
<keyword evidence="10" id="KW-0675">Receptor</keyword>
<comment type="similarity">
    <text evidence="7">Belongs to the TonB-dependent receptor family.</text>
</comment>
<dbReference type="InterPro" id="IPR023997">
    <property type="entry name" value="TonB-dep_OMP_SusC/RagA_CS"/>
</dbReference>
<comment type="subcellular location">
    <subcellularLocation>
        <location evidence="1 7">Cell outer membrane</location>
        <topology evidence="1 7">Multi-pass membrane protein</topology>
    </subcellularLocation>
</comment>
<evidence type="ECO:0000256" key="4">
    <source>
        <dbReference type="ARBA" id="ARBA00022692"/>
    </source>
</evidence>
<organism evidence="10 11">
    <name type="scientific">Flavobacterium rhamnosiphilum</name>
    <dbReference type="NCBI Taxonomy" id="2541724"/>
    <lineage>
        <taxon>Bacteria</taxon>
        <taxon>Pseudomonadati</taxon>
        <taxon>Bacteroidota</taxon>
        <taxon>Flavobacteriia</taxon>
        <taxon>Flavobacteriales</taxon>
        <taxon>Flavobacteriaceae</taxon>
        <taxon>Flavobacterium</taxon>
    </lineage>
</organism>
<keyword evidence="6 7" id="KW-0998">Cell outer membrane</keyword>
<dbReference type="SUPFAM" id="SSF56935">
    <property type="entry name" value="Porins"/>
    <property type="match status" value="1"/>
</dbReference>
<evidence type="ECO:0000256" key="5">
    <source>
        <dbReference type="ARBA" id="ARBA00023136"/>
    </source>
</evidence>
<evidence type="ECO:0000313" key="10">
    <source>
        <dbReference type="EMBL" id="TDE42145.1"/>
    </source>
</evidence>
<comment type="caution">
    <text evidence="10">The sequence shown here is derived from an EMBL/GenBank/DDBJ whole genome shotgun (WGS) entry which is preliminary data.</text>
</comment>
<keyword evidence="4 7" id="KW-0812">Transmembrane</keyword>
<evidence type="ECO:0000256" key="7">
    <source>
        <dbReference type="PROSITE-ProRule" id="PRU01360"/>
    </source>
</evidence>
<evidence type="ECO:0000256" key="8">
    <source>
        <dbReference type="SAM" id="SignalP"/>
    </source>
</evidence>
<keyword evidence="11" id="KW-1185">Reference proteome</keyword>
<dbReference type="Gene3D" id="2.40.170.20">
    <property type="entry name" value="TonB-dependent receptor, beta-barrel domain"/>
    <property type="match status" value="1"/>
</dbReference>
<dbReference type="AlphaFoldDB" id="A0A4R5F3E3"/>
<feature type="chain" id="PRO_5020292574" evidence="8">
    <location>
        <begin position="39"/>
        <end position="1028"/>
    </location>
</feature>
<dbReference type="InterPro" id="IPR037066">
    <property type="entry name" value="Plug_dom_sf"/>
</dbReference>